<proteinExistence type="predicted"/>
<evidence type="ECO:0000313" key="2">
    <source>
        <dbReference type="Proteomes" id="UP000824260"/>
    </source>
</evidence>
<dbReference type="EMBL" id="DVFZ01000052">
    <property type="protein sequence ID" value="HIQ82539.1"/>
    <property type="molecule type" value="Genomic_DNA"/>
</dbReference>
<sequence>MEISGNLTVQEGLGEIADGSFKVGGSLTNNNNILDGSFEVGGVLTNNNAIYSGGFTKAVVNNSGEFSNAMLGDVAGSEGSAVRNSGINGEISGMGEFTGCSFGDDASVDAELSGHIDVAAQVNGTTVRLQYGEFVLDKLGAAPEGRVWARVTNAGNVPVAAADTVTLQTETYVSVPEWTLVGLDFDFDYFDEELIVSLPETLPDSVESIKGELAVVISNGGAAFTANNAFAEGDSFTVSLSALGEALGKTLPGENSGVEVSVQLRDEQLSGTAQSVTVPARPSYTHSGGLI</sequence>
<reference evidence="1" key="2">
    <citation type="journal article" date="2021" name="PeerJ">
        <title>Extensive microbial diversity within the chicken gut microbiome revealed by metagenomics and culture.</title>
        <authorList>
            <person name="Gilroy R."/>
            <person name="Ravi A."/>
            <person name="Getino M."/>
            <person name="Pursley I."/>
            <person name="Horton D.L."/>
            <person name="Alikhan N.F."/>
            <person name="Baker D."/>
            <person name="Gharbi K."/>
            <person name="Hall N."/>
            <person name="Watson M."/>
            <person name="Adriaenssens E.M."/>
            <person name="Foster-Nyarko E."/>
            <person name="Jarju S."/>
            <person name="Secka A."/>
            <person name="Antonio M."/>
            <person name="Oren A."/>
            <person name="Chaudhuri R.R."/>
            <person name="La Ragione R."/>
            <person name="Hildebrand F."/>
            <person name="Pallen M.J."/>
        </authorList>
    </citation>
    <scope>NUCLEOTIDE SEQUENCE</scope>
    <source>
        <strain evidence="1">ChiSjej6B24-2974</strain>
    </source>
</reference>
<reference evidence="1" key="1">
    <citation type="submission" date="2020-10" db="EMBL/GenBank/DDBJ databases">
        <authorList>
            <person name="Gilroy R."/>
        </authorList>
    </citation>
    <scope>NUCLEOTIDE SEQUENCE</scope>
    <source>
        <strain evidence="1">ChiSjej6B24-2974</strain>
    </source>
</reference>
<accession>A0A9D0ZLN2</accession>
<evidence type="ECO:0000313" key="1">
    <source>
        <dbReference type="EMBL" id="HIQ82539.1"/>
    </source>
</evidence>
<gene>
    <name evidence="1" type="ORF">IAA52_05495</name>
</gene>
<name>A0A9D0ZLN2_9FIRM</name>
<protein>
    <submittedName>
        <fullName evidence="1">Uncharacterized protein</fullName>
    </submittedName>
</protein>
<dbReference type="Proteomes" id="UP000824260">
    <property type="component" value="Unassembled WGS sequence"/>
</dbReference>
<comment type="caution">
    <text evidence="1">The sequence shown here is derived from an EMBL/GenBank/DDBJ whole genome shotgun (WGS) entry which is preliminary data.</text>
</comment>
<dbReference type="AlphaFoldDB" id="A0A9D0ZLN2"/>
<organism evidence="1 2">
    <name type="scientific">Candidatus Pullichristensenella stercorigallinarum</name>
    <dbReference type="NCBI Taxonomy" id="2840909"/>
    <lineage>
        <taxon>Bacteria</taxon>
        <taxon>Bacillati</taxon>
        <taxon>Bacillota</taxon>
        <taxon>Clostridia</taxon>
        <taxon>Candidatus Pullichristensenella</taxon>
    </lineage>
</organism>